<organism evidence="2 3">
    <name type="scientific">Micromonospora rhizosphaerae</name>
    <dbReference type="NCBI Taxonomy" id="568872"/>
    <lineage>
        <taxon>Bacteria</taxon>
        <taxon>Bacillati</taxon>
        <taxon>Actinomycetota</taxon>
        <taxon>Actinomycetes</taxon>
        <taxon>Micromonosporales</taxon>
        <taxon>Micromonosporaceae</taxon>
        <taxon>Micromonospora</taxon>
    </lineage>
</organism>
<evidence type="ECO:0000256" key="1">
    <source>
        <dbReference type="SAM" id="Phobius"/>
    </source>
</evidence>
<name>A0A1C6S2J7_9ACTN</name>
<dbReference type="STRING" id="568872.GA0070624_2745"/>
<protein>
    <submittedName>
        <fullName evidence="2">Uncharacterized protein</fullName>
    </submittedName>
</protein>
<keyword evidence="1" id="KW-1133">Transmembrane helix</keyword>
<dbReference type="RefSeq" id="WP_091341021.1">
    <property type="nucleotide sequence ID" value="NZ_FMHV01000002.1"/>
</dbReference>
<sequence>MIPILIVFGLVFGRWWRLSIIAAALAWPGLLVAADVMDVEPGLLGASGLAIANTGVGVLVHQGIVRMIRKLRGWASP</sequence>
<accession>A0A1C6S2J7</accession>
<keyword evidence="1" id="KW-0472">Membrane</keyword>
<dbReference type="OrthoDB" id="4869193at2"/>
<dbReference type="EMBL" id="FMHV01000002">
    <property type="protein sequence ID" value="SCL23483.1"/>
    <property type="molecule type" value="Genomic_DNA"/>
</dbReference>
<gene>
    <name evidence="2" type="ORF">GA0070624_2745</name>
</gene>
<evidence type="ECO:0000313" key="2">
    <source>
        <dbReference type="EMBL" id="SCL23483.1"/>
    </source>
</evidence>
<keyword evidence="1" id="KW-0812">Transmembrane</keyword>
<proteinExistence type="predicted"/>
<dbReference type="Proteomes" id="UP000199413">
    <property type="component" value="Unassembled WGS sequence"/>
</dbReference>
<dbReference type="AlphaFoldDB" id="A0A1C6S2J7"/>
<keyword evidence="3" id="KW-1185">Reference proteome</keyword>
<evidence type="ECO:0000313" key="3">
    <source>
        <dbReference type="Proteomes" id="UP000199413"/>
    </source>
</evidence>
<reference evidence="3" key="1">
    <citation type="submission" date="2016-06" db="EMBL/GenBank/DDBJ databases">
        <authorList>
            <person name="Varghese N."/>
            <person name="Submissions Spin"/>
        </authorList>
    </citation>
    <scope>NUCLEOTIDE SEQUENCE [LARGE SCALE GENOMIC DNA]</scope>
    <source>
        <strain evidence="3">DSM 45431</strain>
    </source>
</reference>
<feature type="transmembrane region" description="Helical" evidence="1">
    <location>
        <begin position="43"/>
        <end position="64"/>
    </location>
</feature>